<reference evidence="2 3" key="1">
    <citation type="submission" date="2020-10" db="EMBL/GenBank/DDBJ databases">
        <title>Plant Genome Project.</title>
        <authorList>
            <person name="Zhang R.-G."/>
        </authorList>
    </citation>
    <scope>NUCLEOTIDE SEQUENCE [LARGE SCALE GENOMIC DNA]</scope>
    <source>
        <strain evidence="2">FAFU-HL-1</strain>
        <tissue evidence="2">Leaf</tissue>
    </source>
</reference>
<dbReference type="Proteomes" id="UP000657918">
    <property type="component" value="Unassembled WGS sequence"/>
</dbReference>
<dbReference type="PANTHER" id="PTHR34115">
    <property type="entry name" value="PROTEIN, PUTATIVE-RELATED"/>
    <property type="match status" value="1"/>
</dbReference>
<sequence>MANIARTSHSSNHSLQLHSFVPHRSFIQHCIFQCKKLLPAKSVYHCQFIPFHFLAFIVPALLIFLELMCQGKDCTPFDTNAVTMWASLSCLLAYCLTYWAGEMTRVRSFWSQCYVSALRCSNVLFGLLLSASLASICFPDIIKPFFYVLCIMFSMGELLYAPFETLWKWIQVRLLGVSDTQEKQERQGSADEHWLVSTSTDRTNRLPV</sequence>
<keyword evidence="1" id="KW-1133">Transmembrane helix</keyword>
<proteinExistence type="predicted"/>
<comment type="caution">
    <text evidence="2">The sequence shown here is derived from an EMBL/GenBank/DDBJ whole genome shotgun (WGS) entry which is preliminary data.</text>
</comment>
<dbReference type="EMBL" id="JADGMS010000006">
    <property type="protein sequence ID" value="KAF9679507.1"/>
    <property type="molecule type" value="Genomic_DNA"/>
</dbReference>
<feature type="transmembrane region" description="Helical" evidence="1">
    <location>
        <begin position="121"/>
        <end position="138"/>
    </location>
</feature>
<keyword evidence="1" id="KW-0472">Membrane</keyword>
<feature type="transmembrane region" description="Helical" evidence="1">
    <location>
        <begin position="48"/>
        <end position="69"/>
    </location>
</feature>
<feature type="transmembrane region" description="Helical" evidence="1">
    <location>
        <begin position="145"/>
        <end position="163"/>
    </location>
</feature>
<dbReference type="PANTHER" id="PTHR34115:SF5">
    <property type="entry name" value="PROTEIN, PUTATIVE-RELATED"/>
    <property type="match status" value="1"/>
</dbReference>
<feature type="transmembrane region" description="Helical" evidence="1">
    <location>
        <begin position="81"/>
        <end position="101"/>
    </location>
</feature>
<gene>
    <name evidence="2" type="ORF">SADUNF_Sadunf06G0022000</name>
</gene>
<keyword evidence="3" id="KW-1185">Reference proteome</keyword>
<accession>A0A835MUM2</accession>
<evidence type="ECO:0000256" key="1">
    <source>
        <dbReference type="SAM" id="Phobius"/>
    </source>
</evidence>
<dbReference type="AlphaFoldDB" id="A0A835MUM2"/>
<evidence type="ECO:0000313" key="3">
    <source>
        <dbReference type="Proteomes" id="UP000657918"/>
    </source>
</evidence>
<evidence type="ECO:0000313" key="2">
    <source>
        <dbReference type="EMBL" id="KAF9679507.1"/>
    </source>
</evidence>
<keyword evidence="1" id="KW-0812">Transmembrane</keyword>
<protein>
    <submittedName>
        <fullName evidence="2">Uncharacterized protein</fullName>
    </submittedName>
</protein>
<organism evidence="2 3">
    <name type="scientific">Salix dunnii</name>
    <dbReference type="NCBI Taxonomy" id="1413687"/>
    <lineage>
        <taxon>Eukaryota</taxon>
        <taxon>Viridiplantae</taxon>
        <taxon>Streptophyta</taxon>
        <taxon>Embryophyta</taxon>
        <taxon>Tracheophyta</taxon>
        <taxon>Spermatophyta</taxon>
        <taxon>Magnoliopsida</taxon>
        <taxon>eudicotyledons</taxon>
        <taxon>Gunneridae</taxon>
        <taxon>Pentapetalae</taxon>
        <taxon>rosids</taxon>
        <taxon>fabids</taxon>
        <taxon>Malpighiales</taxon>
        <taxon>Salicaceae</taxon>
        <taxon>Saliceae</taxon>
        <taxon>Salix</taxon>
    </lineage>
</organism>
<dbReference type="OrthoDB" id="1730662at2759"/>
<name>A0A835MUM2_9ROSI</name>
<dbReference type="InterPro" id="IPR053258">
    <property type="entry name" value="Ca-permeable_cation_channel"/>
</dbReference>